<proteinExistence type="predicted"/>
<evidence type="ECO:0000256" key="3">
    <source>
        <dbReference type="ARBA" id="ARBA00022989"/>
    </source>
</evidence>
<evidence type="ECO:0000256" key="2">
    <source>
        <dbReference type="ARBA" id="ARBA00022692"/>
    </source>
</evidence>
<comment type="caution">
    <text evidence="6">The sequence shown here is derived from an EMBL/GenBank/DDBJ whole genome shotgun (WGS) entry which is preliminary data.</text>
</comment>
<evidence type="ECO:0000256" key="5">
    <source>
        <dbReference type="SAM" id="Phobius"/>
    </source>
</evidence>
<keyword evidence="3 5" id="KW-1133">Transmembrane helix</keyword>
<dbReference type="PANTHER" id="PTHR43847:SF1">
    <property type="entry name" value="BLL3993 PROTEIN"/>
    <property type="match status" value="1"/>
</dbReference>
<sequence length="177" mass="20534">MFWIILAVVIVQRLGELAIAKKNERWMKKQGAYEVGADHYPQIVLLHIVFFLSLIIEAGFHGFLLEEGWIFPLGIFILAQFVRVWSLRSLGDYWNTKIIVLPGSDVVIKGPYRFIRHPNYLVVAVEILTLPLMFQAFFTAVFFTMLNAWILLKIRIPAEEKALAEMTSNYKKTFLKE</sequence>
<gene>
    <name evidence="6" type="ORF">FCL54_19235</name>
</gene>
<dbReference type="InterPro" id="IPR052527">
    <property type="entry name" value="Metal_cation-efflux_comp"/>
</dbReference>
<feature type="transmembrane region" description="Helical" evidence="5">
    <location>
        <begin position="69"/>
        <end position="86"/>
    </location>
</feature>
<dbReference type="EMBL" id="SWLG01000018">
    <property type="protein sequence ID" value="TLS35636.1"/>
    <property type="molecule type" value="Genomic_DNA"/>
</dbReference>
<evidence type="ECO:0000313" key="6">
    <source>
        <dbReference type="EMBL" id="TLS35636.1"/>
    </source>
</evidence>
<dbReference type="GO" id="GO:0016020">
    <property type="term" value="C:membrane"/>
    <property type="evidence" value="ECO:0007669"/>
    <property type="project" value="UniProtKB-SubCell"/>
</dbReference>
<dbReference type="GO" id="GO:0004671">
    <property type="term" value="F:protein C-terminal S-isoprenylcysteine carboxyl O-methyltransferase activity"/>
    <property type="evidence" value="ECO:0007669"/>
    <property type="project" value="InterPro"/>
</dbReference>
<name>A0A5R9EZK1_9BACL</name>
<dbReference type="AlphaFoldDB" id="A0A5R9EZK1"/>
<feature type="transmembrane region" description="Helical" evidence="5">
    <location>
        <begin position="44"/>
        <end position="64"/>
    </location>
</feature>
<dbReference type="InterPro" id="IPR007269">
    <property type="entry name" value="ICMT_MeTrfase"/>
</dbReference>
<keyword evidence="4 5" id="KW-0472">Membrane</keyword>
<keyword evidence="2 5" id="KW-0812">Transmembrane</keyword>
<organism evidence="6 7">
    <name type="scientific">Exobacillus caeni</name>
    <dbReference type="NCBI Taxonomy" id="2574798"/>
    <lineage>
        <taxon>Bacteria</taxon>
        <taxon>Bacillati</taxon>
        <taxon>Bacillota</taxon>
        <taxon>Bacilli</taxon>
        <taxon>Bacillales</taxon>
        <taxon>Guptibacillaceae</taxon>
        <taxon>Exobacillus</taxon>
    </lineage>
</organism>
<comment type="subcellular location">
    <subcellularLocation>
        <location evidence="1">Membrane</location>
        <topology evidence="1">Multi-pass membrane protein</topology>
    </subcellularLocation>
</comment>
<dbReference type="Pfam" id="PF04140">
    <property type="entry name" value="ICMT"/>
    <property type="match status" value="1"/>
</dbReference>
<reference evidence="6 7" key="1">
    <citation type="submission" date="2019-04" db="EMBL/GenBank/DDBJ databases">
        <title>Bacillus caeni sp. nov., a bacterium isolated from mangrove sediment.</title>
        <authorList>
            <person name="Huang H."/>
            <person name="Mo K."/>
            <person name="Hu Y."/>
        </authorList>
    </citation>
    <scope>NUCLEOTIDE SEQUENCE [LARGE SCALE GENOMIC DNA]</scope>
    <source>
        <strain evidence="6 7">HB172195</strain>
    </source>
</reference>
<protein>
    <recommendedName>
        <fullName evidence="8">Isoprenylcysteine carboxyl methyltransferase</fullName>
    </recommendedName>
</protein>
<dbReference type="Proteomes" id="UP000308230">
    <property type="component" value="Unassembled WGS sequence"/>
</dbReference>
<keyword evidence="7" id="KW-1185">Reference proteome</keyword>
<dbReference type="RefSeq" id="WP_138128570.1">
    <property type="nucleotide sequence ID" value="NZ_SWLG01000018.1"/>
</dbReference>
<evidence type="ECO:0000256" key="1">
    <source>
        <dbReference type="ARBA" id="ARBA00004141"/>
    </source>
</evidence>
<evidence type="ECO:0000256" key="4">
    <source>
        <dbReference type="ARBA" id="ARBA00023136"/>
    </source>
</evidence>
<evidence type="ECO:0008006" key="8">
    <source>
        <dbReference type="Google" id="ProtNLM"/>
    </source>
</evidence>
<dbReference type="PANTHER" id="PTHR43847">
    <property type="entry name" value="BLL3993 PROTEIN"/>
    <property type="match status" value="1"/>
</dbReference>
<feature type="transmembrane region" description="Helical" evidence="5">
    <location>
        <begin position="132"/>
        <end position="152"/>
    </location>
</feature>
<dbReference type="OrthoDB" id="7203053at2"/>
<dbReference type="Gene3D" id="1.20.120.1630">
    <property type="match status" value="1"/>
</dbReference>
<accession>A0A5R9EZK1</accession>
<evidence type="ECO:0000313" key="7">
    <source>
        <dbReference type="Proteomes" id="UP000308230"/>
    </source>
</evidence>